<protein>
    <submittedName>
        <fullName evidence="1">Uncharacterized protein</fullName>
    </submittedName>
</protein>
<name>A0A835VIK5_VANPL</name>
<sequence length="103" mass="11345">MPQETGVAEDHLLRTFTHKGRQAGIICQISPSVHSIPWGDPAGRMECVPGGITVPSPHHGCSGLLHASAEIDHRAEFNITLRHQTSAYDLTTVFHQDGKLRWK</sequence>
<comment type="caution">
    <text evidence="1">The sequence shown here is derived from an EMBL/GenBank/DDBJ whole genome shotgun (WGS) entry which is preliminary data.</text>
</comment>
<keyword evidence="2" id="KW-1185">Reference proteome</keyword>
<dbReference type="EMBL" id="JADCNL010000001">
    <property type="protein sequence ID" value="KAG0498355.1"/>
    <property type="molecule type" value="Genomic_DNA"/>
</dbReference>
<reference evidence="1 2" key="1">
    <citation type="journal article" date="2020" name="Nat. Food">
        <title>A phased Vanilla planifolia genome enables genetic improvement of flavour and production.</title>
        <authorList>
            <person name="Hasing T."/>
            <person name="Tang H."/>
            <person name="Brym M."/>
            <person name="Khazi F."/>
            <person name="Huang T."/>
            <person name="Chambers A.H."/>
        </authorList>
    </citation>
    <scope>NUCLEOTIDE SEQUENCE [LARGE SCALE GENOMIC DNA]</scope>
    <source>
        <tissue evidence="1">Leaf</tissue>
    </source>
</reference>
<organism evidence="1 2">
    <name type="scientific">Vanilla planifolia</name>
    <name type="common">Vanilla</name>
    <dbReference type="NCBI Taxonomy" id="51239"/>
    <lineage>
        <taxon>Eukaryota</taxon>
        <taxon>Viridiplantae</taxon>
        <taxon>Streptophyta</taxon>
        <taxon>Embryophyta</taxon>
        <taxon>Tracheophyta</taxon>
        <taxon>Spermatophyta</taxon>
        <taxon>Magnoliopsida</taxon>
        <taxon>Liliopsida</taxon>
        <taxon>Asparagales</taxon>
        <taxon>Orchidaceae</taxon>
        <taxon>Vanilloideae</taxon>
        <taxon>Vanilleae</taxon>
        <taxon>Vanilla</taxon>
    </lineage>
</organism>
<evidence type="ECO:0000313" key="2">
    <source>
        <dbReference type="Proteomes" id="UP000636800"/>
    </source>
</evidence>
<gene>
    <name evidence="1" type="ORF">HPP92_003046</name>
</gene>
<evidence type="ECO:0000313" key="1">
    <source>
        <dbReference type="EMBL" id="KAG0498355.1"/>
    </source>
</evidence>
<accession>A0A835VIK5</accession>
<dbReference type="Proteomes" id="UP000636800">
    <property type="component" value="Chromosome 1"/>
</dbReference>
<proteinExistence type="predicted"/>
<dbReference type="AlphaFoldDB" id="A0A835VIK5"/>